<evidence type="ECO:0000256" key="9">
    <source>
        <dbReference type="SAM" id="Coils"/>
    </source>
</evidence>
<keyword evidence="3" id="KW-0597">Phosphoprotein</keyword>
<dbReference type="GO" id="GO:0005524">
    <property type="term" value="F:ATP binding"/>
    <property type="evidence" value="ECO:0007669"/>
    <property type="project" value="UniProtKB-KW"/>
</dbReference>
<name>A0A9X3S310_9ACTN</name>
<dbReference type="InterPro" id="IPR036890">
    <property type="entry name" value="HATPase_C_sf"/>
</dbReference>
<evidence type="ECO:0000313" key="15">
    <source>
        <dbReference type="Proteomes" id="UP001149140"/>
    </source>
</evidence>
<keyword evidence="8" id="KW-0902">Two-component regulatory system</keyword>
<keyword evidence="10" id="KW-0812">Transmembrane</keyword>
<keyword evidence="10" id="KW-0472">Membrane</keyword>
<feature type="transmembrane region" description="Helical" evidence="10">
    <location>
        <begin position="101"/>
        <end position="119"/>
    </location>
</feature>
<evidence type="ECO:0000256" key="8">
    <source>
        <dbReference type="ARBA" id="ARBA00023012"/>
    </source>
</evidence>
<keyword evidence="5" id="KW-0547">Nucleotide-binding</keyword>
<dbReference type="PANTHER" id="PTHR24421:SF10">
    <property type="entry name" value="NITRATE_NITRITE SENSOR PROTEIN NARQ"/>
    <property type="match status" value="1"/>
</dbReference>
<dbReference type="RefSeq" id="WP_270040857.1">
    <property type="nucleotide sequence ID" value="NZ_JAPDOD010000013.1"/>
</dbReference>
<dbReference type="GO" id="GO:0000155">
    <property type="term" value="F:phosphorelay sensor kinase activity"/>
    <property type="evidence" value="ECO:0007669"/>
    <property type="project" value="InterPro"/>
</dbReference>
<dbReference type="InterPro" id="IPR055558">
    <property type="entry name" value="DUF7134"/>
</dbReference>
<dbReference type="SUPFAM" id="SSF55874">
    <property type="entry name" value="ATPase domain of HSP90 chaperone/DNA topoisomerase II/histidine kinase"/>
    <property type="match status" value="1"/>
</dbReference>
<dbReference type="InterPro" id="IPR050482">
    <property type="entry name" value="Sensor_HK_TwoCompSys"/>
</dbReference>
<evidence type="ECO:0000256" key="6">
    <source>
        <dbReference type="ARBA" id="ARBA00022777"/>
    </source>
</evidence>
<feature type="domain" description="DUF7134" evidence="13">
    <location>
        <begin position="5"/>
        <end position="150"/>
    </location>
</feature>
<dbReference type="EMBL" id="JAPDOD010000013">
    <property type="protein sequence ID" value="MDA0161641.1"/>
    <property type="molecule type" value="Genomic_DNA"/>
</dbReference>
<keyword evidence="7" id="KW-0067">ATP-binding</keyword>
<dbReference type="GO" id="GO:0016020">
    <property type="term" value="C:membrane"/>
    <property type="evidence" value="ECO:0007669"/>
    <property type="project" value="InterPro"/>
</dbReference>
<protein>
    <recommendedName>
        <fullName evidence="2">histidine kinase</fullName>
        <ecNumber evidence="2">2.7.13.3</ecNumber>
    </recommendedName>
</protein>
<reference evidence="14" key="1">
    <citation type="submission" date="2022-10" db="EMBL/GenBank/DDBJ databases">
        <title>The WGS of Solirubrobacter ginsenosidimutans DSM 21036.</title>
        <authorList>
            <person name="Jiang Z."/>
        </authorList>
    </citation>
    <scope>NUCLEOTIDE SEQUENCE</scope>
    <source>
        <strain evidence="14">DSM 21036</strain>
    </source>
</reference>
<dbReference type="PANTHER" id="PTHR24421">
    <property type="entry name" value="NITRATE/NITRITE SENSOR PROTEIN NARX-RELATED"/>
    <property type="match status" value="1"/>
</dbReference>
<feature type="domain" description="Histidine kinase/HSP90-like ATPase" evidence="11">
    <location>
        <begin position="289"/>
        <end position="379"/>
    </location>
</feature>
<comment type="catalytic activity">
    <reaction evidence="1">
        <text>ATP + protein L-histidine = ADP + protein N-phospho-L-histidine.</text>
        <dbReference type="EC" id="2.7.13.3"/>
    </reaction>
</comment>
<keyword evidence="15" id="KW-1185">Reference proteome</keyword>
<dbReference type="Gene3D" id="3.30.565.10">
    <property type="entry name" value="Histidine kinase-like ATPase, C-terminal domain"/>
    <property type="match status" value="1"/>
</dbReference>
<keyword evidence="10" id="KW-1133">Transmembrane helix</keyword>
<dbReference type="Pfam" id="PF07730">
    <property type="entry name" value="HisKA_3"/>
    <property type="match status" value="1"/>
</dbReference>
<keyword evidence="9" id="KW-0175">Coiled coil</keyword>
<accession>A0A9X3S310</accession>
<gene>
    <name evidence="14" type="ORF">OM076_15290</name>
</gene>
<dbReference type="AlphaFoldDB" id="A0A9X3S310"/>
<comment type="caution">
    <text evidence="14">The sequence shown here is derived from an EMBL/GenBank/DDBJ whole genome shotgun (WGS) entry which is preliminary data.</text>
</comment>
<evidence type="ECO:0000256" key="2">
    <source>
        <dbReference type="ARBA" id="ARBA00012438"/>
    </source>
</evidence>
<dbReference type="Gene3D" id="1.20.5.1930">
    <property type="match status" value="1"/>
</dbReference>
<evidence type="ECO:0000256" key="5">
    <source>
        <dbReference type="ARBA" id="ARBA00022741"/>
    </source>
</evidence>
<evidence type="ECO:0000256" key="3">
    <source>
        <dbReference type="ARBA" id="ARBA00022553"/>
    </source>
</evidence>
<feature type="transmembrane region" description="Helical" evidence="10">
    <location>
        <begin position="60"/>
        <end position="81"/>
    </location>
</feature>
<evidence type="ECO:0000256" key="4">
    <source>
        <dbReference type="ARBA" id="ARBA00022679"/>
    </source>
</evidence>
<evidence type="ECO:0000259" key="13">
    <source>
        <dbReference type="Pfam" id="PF23539"/>
    </source>
</evidence>
<feature type="domain" description="Signal transduction histidine kinase subgroup 3 dimerisation and phosphoacceptor" evidence="12">
    <location>
        <begin position="178"/>
        <end position="243"/>
    </location>
</feature>
<dbReference type="Proteomes" id="UP001149140">
    <property type="component" value="Unassembled WGS sequence"/>
</dbReference>
<evidence type="ECO:0000313" key="14">
    <source>
        <dbReference type="EMBL" id="MDA0161641.1"/>
    </source>
</evidence>
<sequence>MRLATLLRRHPLIGDAALVAGLLAVGLLSGGGDIPDSGASRAFTIALALPLLVRRRRPVLAFAAIAAIAFIQWLCDVRAFGDAALLIALYSVAVAEPTRTTVAAVGVVEAGILLAVLRWSEGPGHLYAFVGLSGLATAAAVFGTSTRNRRALLISLHERAERLERERDQQGRLAAAAERARIAREMHDVIAHNVSVMIALADGATYAMEHEPERAEHAMRTASRTGRQALTEMRRLLGVLREDHDPAQLAPQPGLRELDELLQDVRTAGLPVSYEVSGSPEAPLPPGLQLAVYRIVQEALTNTLKHAGPGASARLRVHHGPEAIEVEVVDTADGPAPHPPGDSGAGLRGMRERAAVYEGLVEAGPGRDGGWQVRLTVPLLRSGAPV</sequence>
<evidence type="ECO:0000256" key="7">
    <source>
        <dbReference type="ARBA" id="ARBA00022840"/>
    </source>
</evidence>
<proteinExistence type="predicted"/>
<keyword evidence="6 14" id="KW-0418">Kinase</keyword>
<feature type="coiled-coil region" evidence="9">
    <location>
        <begin position="153"/>
        <end position="180"/>
    </location>
</feature>
<dbReference type="GO" id="GO:0046983">
    <property type="term" value="F:protein dimerization activity"/>
    <property type="evidence" value="ECO:0007669"/>
    <property type="project" value="InterPro"/>
</dbReference>
<dbReference type="CDD" id="cd16917">
    <property type="entry name" value="HATPase_UhpB-NarQ-NarX-like"/>
    <property type="match status" value="1"/>
</dbReference>
<dbReference type="EC" id="2.7.13.3" evidence="2"/>
<dbReference type="InterPro" id="IPR003594">
    <property type="entry name" value="HATPase_dom"/>
</dbReference>
<dbReference type="Pfam" id="PF02518">
    <property type="entry name" value="HATPase_c"/>
    <property type="match status" value="1"/>
</dbReference>
<feature type="transmembrane region" description="Helical" evidence="10">
    <location>
        <begin position="126"/>
        <end position="145"/>
    </location>
</feature>
<dbReference type="Pfam" id="PF23539">
    <property type="entry name" value="DUF7134"/>
    <property type="match status" value="1"/>
</dbReference>
<evidence type="ECO:0000256" key="10">
    <source>
        <dbReference type="SAM" id="Phobius"/>
    </source>
</evidence>
<evidence type="ECO:0000259" key="12">
    <source>
        <dbReference type="Pfam" id="PF07730"/>
    </source>
</evidence>
<dbReference type="InterPro" id="IPR011712">
    <property type="entry name" value="Sig_transdc_His_kin_sub3_dim/P"/>
</dbReference>
<keyword evidence="4" id="KW-0808">Transferase</keyword>
<evidence type="ECO:0000256" key="1">
    <source>
        <dbReference type="ARBA" id="ARBA00000085"/>
    </source>
</evidence>
<evidence type="ECO:0000259" key="11">
    <source>
        <dbReference type="Pfam" id="PF02518"/>
    </source>
</evidence>
<organism evidence="14 15">
    <name type="scientific">Solirubrobacter ginsenosidimutans</name>
    <dbReference type="NCBI Taxonomy" id="490573"/>
    <lineage>
        <taxon>Bacteria</taxon>
        <taxon>Bacillati</taxon>
        <taxon>Actinomycetota</taxon>
        <taxon>Thermoleophilia</taxon>
        <taxon>Solirubrobacterales</taxon>
        <taxon>Solirubrobacteraceae</taxon>
        <taxon>Solirubrobacter</taxon>
    </lineage>
</organism>